<dbReference type="Proteomes" id="UP000001940">
    <property type="component" value="Chromosome V"/>
</dbReference>
<dbReference type="InterPro" id="IPR047276">
    <property type="entry name" value="KH-I_NOVA_rpt2"/>
</dbReference>
<feature type="compositionally biased region" description="Gly residues" evidence="3">
    <location>
        <begin position="290"/>
        <end position="303"/>
    </location>
</feature>
<feature type="compositionally biased region" description="Low complexity" evidence="3">
    <location>
        <begin position="253"/>
        <end position="265"/>
    </location>
</feature>
<name>A0A4V0ILI5_CAEEL</name>
<keyword evidence="8" id="KW-1267">Proteomics identification</keyword>
<organism evidence="5 6">
    <name type="scientific">Caenorhabditis elegans</name>
    <dbReference type="NCBI Taxonomy" id="6239"/>
    <lineage>
        <taxon>Eukaryota</taxon>
        <taxon>Metazoa</taxon>
        <taxon>Ecdysozoa</taxon>
        <taxon>Nematoda</taxon>
        <taxon>Chromadorea</taxon>
        <taxon>Rhabditida</taxon>
        <taxon>Rhabditina</taxon>
        <taxon>Rhabditomorpha</taxon>
        <taxon>Rhabditoidea</taxon>
        <taxon>Rhabditidae</taxon>
        <taxon>Peloderinae</taxon>
        <taxon>Caenorhabditis</taxon>
    </lineage>
</organism>
<feature type="compositionally biased region" description="Gly residues" evidence="3">
    <location>
        <begin position="387"/>
        <end position="411"/>
    </location>
</feature>
<feature type="compositionally biased region" description="Basic and acidic residues" evidence="3">
    <location>
        <begin position="211"/>
        <end position="227"/>
    </location>
</feature>
<reference evidence="5 6" key="1">
    <citation type="journal article" date="1998" name="Science">
        <title>Genome sequence of the nematode C. elegans: a platform for investigating biology.</title>
        <authorList>
            <consortium name="The C. elegans sequencing consortium"/>
            <person name="Sulson J.E."/>
            <person name="Waterston R."/>
        </authorList>
    </citation>
    <scope>NUCLEOTIDE SEQUENCE [LARGE SCALE GENOMIC DNA]</scope>
    <source>
        <strain evidence="5 6">Bristol N2</strain>
    </source>
</reference>
<dbReference type="CTD" id="180183"/>
<evidence type="ECO:0000313" key="5">
    <source>
        <dbReference type="EMBL" id="VTW47434.1"/>
    </source>
</evidence>
<dbReference type="ExpressionAtlas" id="A0A4V0ILI5">
    <property type="expression patterns" value="baseline and differential"/>
</dbReference>
<dbReference type="CDD" id="cd22435">
    <property type="entry name" value="KH-I_NOVA_rpt1"/>
    <property type="match status" value="1"/>
</dbReference>
<dbReference type="GO" id="GO:0005737">
    <property type="term" value="C:cytoplasm"/>
    <property type="evidence" value="ECO:0000318"/>
    <property type="project" value="GO_Central"/>
</dbReference>
<protein>
    <submittedName>
        <fullName evidence="5">K Homology domain-containing protein</fullName>
    </submittedName>
</protein>
<feature type="region of interest" description="Disordered" evidence="3">
    <location>
        <begin position="1"/>
        <end position="41"/>
    </location>
</feature>
<dbReference type="AGR" id="WB:WBGene00013347"/>
<evidence type="ECO:0007829" key="8">
    <source>
        <dbReference type="PeptideAtlas" id="A0A4V0ILI5"/>
    </source>
</evidence>
<dbReference type="InterPro" id="IPR036612">
    <property type="entry name" value="KH_dom_type_1_sf"/>
</dbReference>
<evidence type="ECO:0000256" key="2">
    <source>
        <dbReference type="PROSITE-ProRule" id="PRU00117"/>
    </source>
</evidence>
<dbReference type="AlphaFoldDB" id="A0A4V0ILI5"/>
<dbReference type="InParanoid" id="A0A4V0ILI5"/>
<sequence length="417" mass="42618">MEEIMAEEFTEDSKTQQGVKRTQDASDGPANKKAHFGGEEEGGDHLSIKILIPSNAVGAIIGKGGEAMRNLKNDNNCRVQMSKNSETYPGTSERICLVKGRLNNIMAVIESIQDKIREKCADQGGSDAFDHKNTSRGAEIKIVMPNTSAGMVIGKSGANIKDIREQFGCQIQVYPKAGSVEAKTSLERVVTVAHDEASALLQAASRVLEKVASDPHHASEINKEDFGKGSGPSGSANSGPSGGGGGGGGGGQSNNNSSFSSVPAFNGGGGGGGGMNVGAAGFGGGGGQGYGGPQFGGQGGPQFGNGNNKYPMSGLGNNELLSFLDNLQSTLRTSGFNEQSVSEVMQAMQVLAKYNIMGLGLGLGVAAMAQMRTGQESQGMSANHGSAGFGDGYGQGGVQGGPQGPQGGGGDQSYWRR</sequence>
<feature type="compositionally biased region" description="Gly residues" evidence="3">
    <location>
        <begin position="240"/>
        <end position="252"/>
    </location>
</feature>
<keyword evidence="1" id="KW-0677">Repeat</keyword>
<feature type="compositionally biased region" description="Acidic residues" evidence="3">
    <location>
        <begin position="1"/>
        <end position="10"/>
    </location>
</feature>
<feature type="region of interest" description="Disordered" evidence="3">
    <location>
        <begin position="290"/>
        <end position="311"/>
    </location>
</feature>
<evidence type="ECO:0000259" key="4">
    <source>
        <dbReference type="SMART" id="SM00322"/>
    </source>
</evidence>
<dbReference type="GO" id="GO:0000398">
    <property type="term" value="P:mRNA splicing, via spliceosome"/>
    <property type="evidence" value="ECO:0000318"/>
    <property type="project" value="GO_Central"/>
</dbReference>
<evidence type="ECO:0000256" key="3">
    <source>
        <dbReference type="SAM" id="MobiDB-lite"/>
    </source>
</evidence>
<proteinExistence type="evidence at protein level"/>
<dbReference type="STRING" id="6239.Y59A8B.10a.1"/>
<feature type="region of interest" description="Disordered" evidence="3">
    <location>
        <begin position="376"/>
        <end position="417"/>
    </location>
</feature>
<dbReference type="GO" id="GO:0000381">
    <property type="term" value="P:regulation of alternative mRNA splicing, via spliceosome"/>
    <property type="evidence" value="ECO:0000318"/>
    <property type="project" value="GO_Central"/>
</dbReference>
<dbReference type="WormBase" id="Y59A8B.10d">
    <property type="protein sequence ID" value="CE53245"/>
    <property type="gene ID" value="WBGene00013347"/>
    <property type="gene designation" value="nova-1"/>
</dbReference>
<dbReference type="GO" id="GO:0003729">
    <property type="term" value="F:mRNA binding"/>
    <property type="evidence" value="ECO:0000318"/>
    <property type="project" value="GO_Central"/>
</dbReference>
<dbReference type="SMART" id="SM00322">
    <property type="entry name" value="KH"/>
    <property type="match status" value="2"/>
</dbReference>
<dbReference type="FunCoup" id="A0A4V0ILI5">
    <property type="interactions" value="197"/>
</dbReference>
<dbReference type="Gene3D" id="3.30.1370.10">
    <property type="entry name" value="K Homology domain, type 1"/>
    <property type="match status" value="2"/>
</dbReference>
<dbReference type="SMR" id="A0A4V0ILI5"/>
<dbReference type="Pfam" id="PF00013">
    <property type="entry name" value="KH_1"/>
    <property type="match status" value="2"/>
</dbReference>
<evidence type="ECO:0000313" key="7">
    <source>
        <dbReference type="WormBase" id="Y59A8B.10d"/>
    </source>
</evidence>
<evidence type="ECO:0000256" key="1">
    <source>
        <dbReference type="ARBA" id="ARBA00022737"/>
    </source>
</evidence>
<dbReference type="RefSeq" id="NP_001360614.1">
    <property type="nucleotide sequence ID" value="NM_001373184.1"/>
</dbReference>
<gene>
    <name evidence="5 7" type="primary">nova-1</name>
    <name evidence="5" type="ORF">CELE_Y59A8B.10</name>
    <name evidence="7" type="ORF">Y59A8B.10</name>
</gene>
<dbReference type="PaxDb" id="6239-Y59A8B.10a"/>
<dbReference type="GeneID" id="180183"/>
<dbReference type="InterPro" id="IPR004087">
    <property type="entry name" value="KH_dom"/>
</dbReference>
<dbReference type="SUPFAM" id="SSF54791">
    <property type="entry name" value="Eukaryotic type KH-domain (KH-domain type I)"/>
    <property type="match status" value="2"/>
</dbReference>
<dbReference type="CDD" id="cd22436">
    <property type="entry name" value="KH-I_NOVA_rpt2"/>
    <property type="match status" value="1"/>
</dbReference>
<feature type="domain" description="K Homology" evidence="4">
    <location>
        <begin position="44"/>
        <end position="117"/>
    </location>
</feature>
<keyword evidence="6" id="KW-1185">Reference proteome</keyword>
<keyword evidence="2" id="KW-0694">RNA-binding</keyword>
<accession>A0A4V0ILI5</accession>
<feature type="region of interest" description="Disordered" evidence="3">
    <location>
        <begin position="211"/>
        <end position="265"/>
    </location>
</feature>
<dbReference type="InterPro" id="IPR047275">
    <property type="entry name" value="KH-I_NOVA_rpt1"/>
</dbReference>
<dbReference type="PROSITE" id="PS50084">
    <property type="entry name" value="KH_TYPE_1"/>
    <property type="match status" value="2"/>
</dbReference>
<dbReference type="EMBL" id="BX284605">
    <property type="protein sequence ID" value="VTW47434.1"/>
    <property type="molecule type" value="Genomic_DNA"/>
</dbReference>
<dbReference type="OrthoDB" id="441329at2759"/>
<dbReference type="PANTHER" id="PTHR10288">
    <property type="entry name" value="KH DOMAIN CONTAINING RNA BINDING PROTEIN"/>
    <property type="match status" value="1"/>
</dbReference>
<dbReference type="InterPro" id="IPR004088">
    <property type="entry name" value="KH_dom_type_1"/>
</dbReference>
<evidence type="ECO:0000313" key="6">
    <source>
        <dbReference type="Proteomes" id="UP000001940"/>
    </source>
</evidence>
<feature type="domain" description="K Homology" evidence="4">
    <location>
        <begin position="136"/>
        <end position="212"/>
    </location>
</feature>
<dbReference type="GO" id="GO:0005634">
    <property type="term" value="C:nucleus"/>
    <property type="evidence" value="ECO:0000318"/>
    <property type="project" value="GO_Central"/>
</dbReference>